<evidence type="ECO:0000256" key="10">
    <source>
        <dbReference type="HAMAP-Rule" id="MF_02227"/>
    </source>
</evidence>
<evidence type="ECO:0000256" key="6">
    <source>
        <dbReference type="ARBA" id="ARBA00009541"/>
    </source>
</evidence>
<evidence type="ECO:0000256" key="5">
    <source>
        <dbReference type="ARBA" id="ARBA00001954"/>
    </source>
</evidence>
<dbReference type="InterPro" id="IPR013785">
    <property type="entry name" value="Aldolase_TIM"/>
</dbReference>
<dbReference type="InterPro" id="IPR000056">
    <property type="entry name" value="Ribul_P_3_epim-like"/>
</dbReference>
<evidence type="ECO:0000256" key="7">
    <source>
        <dbReference type="ARBA" id="ARBA00013188"/>
    </source>
</evidence>
<dbReference type="Gene3D" id="3.20.20.70">
    <property type="entry name" value="Aldolase class I"/>
    <property type="match status" value="1"/>
</dbReference>
<feature type="binding site" evidence="10 13">
    <location>
        <position position="68"/>
    </location>
    <ligand>
        <name>a divalent metal cation</name>
        <dbReference type="ChEBI" id="CHEBI:60240"/>
    </ligand>
</feature>
<feature type="binding site" evidence="10 13">
    <location>
        <position position="177"/>
    </location>
    <ligand>
        <name>a divalent metal cation</name>
        <dbReference type="ChEBI" id="CHEBI:60240"/>
    </ligand>
</feature>
<feature type="binding site" evidence="10 14">
    <location>
        <begin position="199"/>
        <end position="200"/>
    </location>
    <ligand>
        <name>substrate</name>
    </ligand>
</feature>
<reference evidence="15 16" key="1">
    <citation type="submission" date="2016-10" db="EMBL/GenBank/DDBJ databases">
        <authorList>
            <person name="de Groot N.N."/>
        </authorList>
    </citation>
    <scope>NUCLEOTIDE SEQUENCE [LARGE SCALE GENOMIC DNA]</scope>
    <source>
        <strain evidence="15 16">DSM 15269</strain>
    </source>
</reference>
<organism evidence="15 16">
    <name type="scientific">Desulfonauticus submarinus</name>
    <dbReference type="NCBI Taxonomy" id="206665"/>
    <lineage>
        <taxon>Bacteria</taxon>
        <taxon>Pseudomonadati</taxon>
        <taxon>Thermodesulfobacteriota</taxon>
        <taxon>Desulfovibrionia</taxon>
        <taxon>Desulfovibrionales</taxon>
        <taxon>Desulfonauticaceae</taxon>
        <taxon>Desulfonauticus</taxon>
    </lineage>
</organism>
<dbReference type="Pfam" id="PF00834">
    <property type="entry name" value="Ribul_P_3_epim"/>
    <property type="match status" value="1"/>
</dbReference>
<dbReference type="HAMAP" id="MF_02227">
    <property type="entry name" value="RPE"/>
    <property type="match status" value="1"/>
</dbReference>
<dbReference type="CDD" id="cd00429">
    <property type="entry name" value="RPE"/>
    <property type="match status" value="1"/>
</dbReference>
<dbReference type="PROSITE" id="PS01086">
    <property type="entry name" value="RIBUL_P_3_EPIMER_2"/>
    <property type="match status" value="1"/>
</dbReference>
<feature type="binding site" evidence="10 13">
    <location>
        <position position="37"/>
    </location>
    <ligand>
        <name>a divalent metal cation</name>
        <dbReference type="ChEBI" id="CHEBI:60240"/>
    </ligand>
</feature>
<evidence type="ECO:0000256" key="12">
    <source>
        <dbReference type="PIRSR" id="PIRSR001461-1"/>
    </source>
</evidence>
<comment type="cofactor">
    <cofactor evidence="2">
        <name>Mn(2+)</name>
        <dbReference type="ChEBI" id="CHEBI:29035"/>
    </cofactor>
</comment>
<feature type="binding site" evidence="10 14">
    <location>
        <position position="10"/>
    </location>
    <ligand>
        <name>substrate</name>
    </ligand>
</feature>
<comment type="cofactor">
    <cofactor evidence="3">
        <name>Co(2+)</name>
        <dbReference type="ChEBI" id="CHEBI:48828"/>
    </cofactor>
</comment>
<accession>A0A1H0FGJ2</accession>
<gene>
    <name evidence="10" type="primary">rpe</name>
    <name evidence="15" type="ORF">SAMN04488516_11234</name>
</gene>
<dbReference type="GO" id="GO:0006098">
    <property type="term" value="P:pentose-phosphate shunt"/>
    <property type="evidence" value="ECO:0007669"/>
    <property type="project" value="UniProtKB-UniRule"/>
</dbReference>
<comment type="pathway">
    <text evidence="10">Carbohydrate degradation.</text>
</comment>
<keyword evidence="9 10" id="KW-0413">Isomerase</keyword>
<evidence type="ECO:0000256" key="3">
    <source>
        <dbReference type="ARBA" id="ARBA00001941"/>
    </source>
</evidence>
<evidence type="ECO:0000256" key="13">
    <source>
        <dbReference type="PIRSR" id="PIRSR001461-2"/>
    </source>
</evidence>
<comment type="cofactor">
    <cofactor evidence="4">
        <name>Zn(2+)</name>
        <dbReference type="ChEBI" id="CHEBI:29105"/>
    </cofactor>
</comment>
<dbReference type="GO" id="GO:0004750">
    <property type="term" value="F:D-ribulose-phosphate 3-epimerase activity"/>
    <property type="evidence" value="ECO:0007669"/>
    <property type="project" value="UniProtKB-UniRule"/>
</dbReference>
<dbReference type="PIRSF" id="PIRSF001461">
    <property type="entry name" value="RPE"/>
    <property type="match status" value="1"/>
</dbReference>
<keyword evidence="13" id="KW-0862">Zinc</keyword>
<evidence type="ECO:0000313" key="16">
    <source>
        <dbReference type="Proteomes" id="UP000199602"/>
    </source>
</evidence>
<evidence type="ECO:0000256" key="4">
    <source>
        <dbReference type="ARBA" id="ARBA00001947"/>
    </source>
</evidence>
<protein>
    <recommendedName>
        <fullName evidence="7 10">Ribulose-phosphate 3-epimerase</fullName>
        <ecNumber evidence="7 10">5.1.3.1</ecNumber>
    </recommendedName>
</protein>
<keyword evidence="16" id="KW-1185">Reference proteome</keyword>
<comment type="function">
    <text evidence="10">Catalyzes the reversible epimerization of D-ribulose 5-phosphate to D-xylulose 5-phosphate.</text>
</comment>
<dbReference type="NCBIfam" id="TIGR01163">
    <property type="entry name" value="rpe"/>
    <property type="match status" value="1"/>
</dbReference>
<dbReference type="EC" id="5.1.3.1" evidence="7 10"/>
<evidence type="ECO:0000256" key="2">
    <source>
        <dbReference type="ARBA" id="ARBA00001936"/>
    </source>
</evidence>
<comment type="catalytic activity">
    <reaction evidence="1 10 11">
        <text>D-ribulose 5-phosphate = D-xylulose 5-phosphate</text>
        <dbReference type="Rhea" id="RHEA:13677"/>
        <dbReference type="ChEBI" id="CHEBI:57737"/>
        <dbReference type="ChEBI" id="CHEBI:58121"/>
        <dbReference type="EC" id="5.1.3.1"/>
    </reaction>
</comment>
<evidence type="ECO:0000256" key="11">
    <source>
        <dbReference type="PIRNR" id="PIRNR001461"/>
    </source>
</evidence>
<comment type="cofactor">
    <cofactor evidence="10 13">
        <name>a divalent metal cation</name>
        <dbReference type="ChEBI" id="CHEBI:60240"/>
    </cofactor>
    <text evidence="10 13">Binds 1 divalent metal cation per subunit.</text>
</comment>
<evidence type="ECO:0000256" key="8">
    <source>
        <dbReference type="ARBA" id="ARBA00022723"/>
    </source>
</evidence>
<dbReference type="Proteomes" id="UP000199602">
    <property type="component" value="Unassembled WGS sequence"/>
</dbReference>
<feature type="binding site" evidence="10">
    <location>
        <begin position="177"/>
        <end position="179"/>
    </location>
    <ligand>
        <name>substrate</name>
    </ligand>
</feature>
<keyword evidence="13" id="KW-0170">Cobalt</keyword>
<dbReference type="GO" id="GO:0019323">
    <property type="term" value="P:pentose catabolic process"/>
    <property type="evidence" value="ECO:0007669"/>
    <property type="project" value="UniProtKB-UniRule"/>
</dbReference>
<evidence type="ECO:0000256" key="1">
    <source>
        <dbReference type="ARBA" id="ARBA00001782"/>
    </source>
</evidence>
<dbReference type="GO" id="GO:0046872">
    <property type="term" value="F:metal ion binding"/>
    <property type="evidence" value="ECO:0007669"/>
    <property type="project" value="UniProtKB-UniRule"/>
</dbReference>
<evidence type="ECO:0000256" key="14">
    <source>
        <dbReference type="PIRSR" id="PIRSR001461-3"/>
    </source>
</evidence>
<dbReference type="FunFam" id="3.20.20.70:FF:000004">
    <property type="entry name" value="Ribulose-phosphate 3-epimerase"/>
    <property type="match status" value="1"/>
</dbReference>
<dbReference type="AlphaFoldDB" id="A0A1H0FGJ2"/>
<keyword evidence="13" id="KW-0464">Manganese</keyword>
<name>A0A1H0FGJ2_9BACT</name>
<dbReference type="SUPFAM" id="SSF51366">
    <property type="entry name" value="Ribulose-phoshate binding barrel"/>
    <property type="match status" value="1"/>
</dbReference>
<comment type="cofactor">
    <cofactor evidence="5">
        <name>Fe(2+)</name>
        <dbReference type="ChEBI" id="CHEBI:29033"/>
    </cofactor>
</comment>
<keyword evidence="8 10" id="KW-0479">Metal-binding</keyword>
<keyword evidence="10 11" id="KW-0119">Carbohydrate metabolism</keyword>
<sequence>MKKRIILSPSLLSANFGRLEEELFALEEAGLKWVHWDVMDGIFVPNITFGPPVIRQLRKKSKLFFDVHLMIDKPERFFEVFTDAGADLICFHAEASLHLERAVQKVKDLGVKVGVALNPATPLCKIKYLLPDLDMVLLMSVNPGFGGQKFIPFTKEKIKELRQLLEEKQLSVDIQIDGGVSPQNIGELASLGANIFVSGSAFFNFPPYGQRYETFLKALKDKDS</sequence>
<comment type="similarity">
    <text evidence="6 10 11">Belongs to the ribulose-phosphate 3-epimerase family.</text>
</comment>
<dbReference type="NCBIfam" id="NF004076">
    <property type="entry name" value="PRK05581.1-4"/>
    <property type="match status" value="1"/>
</dbReference>
<evidence type="ECO:0000313" key="15">
    <source>
        <dbReference type="EMBL" id="SDN93652.1"/>
    </source>
</evidence>
<dbReference type="EMBL" id="FNIN01000012">
    <property type="protein sequence ID" value="SDN93652.1"/>
    <property type="molecule type" value="Genomic_DNA"/>
</dbReference>
<feature type="active site" description="Proton donor" evidence="10 12">
    <location>
        <position position="177"/>
    </location>
</feature>
<feature type="binding site" evidence="14">
    <location>
        <position position="179"/>
    </location>
    <ligand>
        <name>substrate</name>
    </ligand>
</feature>
<feature type="active site" description="Proton acceptor" evidence="10 12">
    <location>
        <position position="37"/>
    </location>
</feature>
<dbReference type="STRING" id="206665.SAMN04488516_11234"/>
<dbReference type="InterPro" id="IPR026019">
    <property type="entry name" value="Ribul_P_3_epim"/>
</dbReference>
<dbReference type="InterPro" id="IPR011060">
    <property type="entry name" value="RibuloseP-bd_barrel"/>
</dbReference>
<evidence type="ECO:0000256" key="9">
    <source>
        <dbReference type="ARBA" id="ARBA00023235"/>
    </source>
</evidence>
<feature type="binding site" evidence="10 14">
    <location>
        <position position="68"/>
    </location>
    <ligand>
        <name>substrate</name>
    </ligand>
</feature>
<feature type="binding site" evidence="10 13">
    <location>
        <position position="35"/>
    </location>
    <ligand>
        <name>a divalent metal cation</name>
        <dbReference type="ChEBI" id="CHEBI:60240"/>
    </ligand>
</feature>
<dbReference type="GO" id="GO:0005737">
    <property type="term" value="C:cytoplasm"/>
    <property type="evidence" value="ECO:0007669"/>
    <property type="project" value="UniProtKB-ARBA"/>
</dbReference>
<dbReference type="PANTHER" id="PTHR11749">
    <property type="entry name" value="RIBULOSE-5-PHOSPHATE-3-EPIMERASE"/>
    <property type="match status" value="1"/>
</dbReference>
<proteinExistence type="inferred from homology"/>
<dbReference type="RefSeq" id="WP_234970984.1">
    <property type="nucleotide sequence ID" value="NZ_FNIN01000012.1"/>
</dbReference>
<feature type="binding site" evidence="10 14">
    <location>
        <begin position="144"/>
        <end position="147"/>
    </location>
    <ligand>
        <name>substrate</name>
    </ligand>
</feature>